<evidence type="ECO:0000256" key="5">
    <source>
        <dbReference type="ARBA" id="ARBA00023134"/>
    </source>
</evidence>
<evidence type="ECO:0000313" key="9">
    <source>
        <dbReference type="Proteomes" id="UP000316726"/>
    </source>
</evidence>
<keyword evidence="5 6" id="KW-0342">GTP-binding</keyword>
<feature type="binding site" evidence="6">
    <location>
        <begin position="133"/>
        <end position="136"/>
    </location>
    <ligand>
        <name>GTP</name>
        <dbReference type="ChEBI" id="CHEBI:37565"/>
    </ligand>
</feature>
<evidence type="ECO:0000256" key="6">
    <source>
        <dbReference type="PIRSR" id="PIRSR606689-1"/>
    </source>
</evidence>
<dbReference type="SMART" id="SM00178">
    <property type="entry name" value="SAR"/>
    <property type="match status" value="1"/>
</dbReference>
<keyword evidence="2" id="KW-0449">Lipoprotein</keyword>
<keyword evidence="7" id="KW-0479">Metal-binding</keyword>
<dbReference type="GO" id="GO:0034067">
    <property type="term" value="P:protein localization to Golgi apparatus"/>
    <property type="evidence" value="ECO:0007669"/>
    <property type="project" value="TreeGrafter"/>
</dbReference>
<reference evidence="8 9" key="1">
    <citation type="submission" date="2018-07" db="EMBL/GenBank/DDBJ databases">
        <title>The complete nuclear genome of the prasinophyte Chloropicon primus (CCMP1205).</title>
        <authorList>
            <person name="Pombert J.-F."/>
            <person name="Otis C."/>
            <person name="Turmel M."/>
            <person name="Lemieux C."/>
        </authorList>
    </citation>
    <scope>NUCLEOTIDE SEQUENCE [LARGE SCALE GENOMIC DNA]</scope>
    <source>
        <strain evidence="8 9">CCMP1205</strain>
    </source>
</reference>
<dbReference type="InterPro" id="IPR005225">
    <property type="entry name" value="Small_GTP-bd"/>
</dbReference>
<dbReference type="GO" id="GO:0003924">
    <property type="term" value="F:GTPase activity"/>
    <property type="evidence" value="ECO:0007669"/>
    <property type="project" value="InterPro"/>
</dbReference>
<evidence type="ECO:0000256" key="3">
    <source>
        <dbReference type="ARBA" id="ARBA00022741"/>
    </source>
</evidence>
<evidence type="ECO:0000256" key="4">
    <source>
        <dbReference type="ARBA" id="ARBA00022892"/>
    </source>
</evidence>
<dbReference type="PANTHER" id="PTHR45909:SF1">
    <property type="entry name" value="ADP-RIBOSYLATION FACTOR-RELATED PROTEIN 1"/>
    <property type="match status" value="1"/>
</dbReference>
<keyword evidence="3 6" id="KW-0547">Nucleotide-binding</keyword>
<dbReference type="InterPro" id="IPR027417">
    <property type="entry name" value="P-loop_NTPase"/>
</dbReference>
<dbReference type="PANTHER" id="PTHR45909">
    <property type="entry name" value="ADP-RIBOSYLATION FACTOR-RELATED PROTEIN 1"/>
    <property type="match status" value="1"/>
</dbReference>
<proteinExistence type="inferred from homology"/>
<dbReference type="OrthoDB" id="414781at2759"/>
<dbReference type="EMBL" id="CP031049">
    <property type="protein sequence ID" value="QDZ25240.1"/>
    <property type="molecule type" value="Genomic_DNA"/>
</dbReference>
<gene>
    <name evidence="8" type="ORF">A3770_16p77580</name>
</gene>
<dbReference type="SMART" id="SM00175">
    <property type="entry name" value="RAB"/>
    <property type="match status" value="1"/>
</dbReference>
<dbReference type="PROSITE" id="PS51417">
    <property type="entry name" value="ARF"/>
    <property type="match status" value="1"/>
</dbReference>
<dbReference type="GO" id="GO:0043001">
    <property type="term" value="P:Golgi to plasma membrane protein transport"/>
    <property type="evidence" value="ECO:0007669"/>
    <property type="project" value="TreeGrafter"/>
</dbReference>
<dbReference type="SUPFAM" id="SSF52540">
    <property type="entry name" value="P-loop containing nucleoside triphosphate hydrolases"/>
    <property type="match status" value="1"/>
</dbReference>
<comment type="similarity">
    <text evidence="1">Belongs to the small GTPase superfamily. Arf family.</text>
</comment>
<feature type="binding site" evidence="7">
    <location>
        <position position="31"/>
    </location>
    <ligand>
        <name>Mg(2+)</name>
        <dbReference type="ChEBI" id="CHEBI:18420"/>
    </ligand>
</feature>
<keyword evidence="4" id="KW-0813">Transport</keyword>
<feature type="binding site" evidence="6">
    <location>
        <begin position="24"/>
        <end position="31"/>
    </location>
    <ligand>
        <name>GTP</name>
        <dbReference type="ChEBI" id="CHEBI:37565"/>
    </ligand>
</feature>
<keyword evidence="4" id="KW-0931">ER-Golgi transport</keyword>
<keyword evidence="2" id="KW-0519">Myristate</keyword>
<dbReference type="Proteomes" id="UP000316726">
    <property type="component" value="Chromosome 16"/>
</dbReference>
<dbReference type="InterPro" id="IPR006689">
    <property type="entry name" value="Small_GTPase_ARF/SAR"/>
</dbReference>
<evidence type="ECO:0000256" key="2">
    <source>
        <dbReference type="ARBA" id="ARBA00022707"/>
    </source>
</evidence>
<feature type="binding site" evidence="7">
    <location>
        <position position="55"/>
    </location>
    <ligand>
        <name>Mg(2+)</name>
        <dbReference type="ChEBI" id="CHEBI:18420"/>
    </ligand>
</feature>
<evidence type="ECO:0000313" key="8">
    <source>
        <dbReference type="EMBL" id="QDZ25240.1"/>
    </source>
</evidence>
<evidence type="ECO:0000256" key="7">
    <source>
        <dbReference type="PIRSR" id="PIRSR606689-2"/>
    </source>
</evidence>
<dbReference type="PRINTS" id="PR00449">
    <property type="entry name" value="RASTRNSFRMNG"/>
</dbReference>
<keyword evidence="7" id="KW-0460">Magnesium</keyword>
<dbReference type="STRING" id="1764295.A0A5B8N0E2"/>
<organism evidence="8 9">
    <name type="scientific">Chloropicon primus</name>
    <dbReference type="NCBI Taxonomy" id="1764295"/>
    <lineage>
        <taxon>Eukaryota</taxon>
        <taxon>Viridiplantae</taxon>
        <taxon>Chlorophyta</taxon>
        <taxon>Chloropicophyceae</taxon>
        <taxon>Chloropicales</taxon>
        <taxon>Chloropicaceae</taxon>
        <taxon>Chloropicon</taxon>
    </lineage>
</organism>
<dbReference type="Gene3D" id="3.40.50.300">
    <property type="entry name" value="P-loop containing nucleotide triphosphate hydrolases"/>
    <property type="match status" value="1"/>
</dbReference>
<protein>
    <submittedName>
        <fullName evidence="8">ADP-ribosylation factor 1-like GTPase</fullName>
    </submittedName>
</protein>
<dbReference type="Pfam" id="PF00025">
    <property type="entry name" value="Arf"/>
    <property type="match status" value="1"/>
</dbReference>
<dbReference type="GO" id="GO:0006886">
    <property type="term" value="P:intracellular protein transport"/>
    <property type="evidence" value="ECO:0007669"/>
    <property type="project" value="TreeGrafter"/>
</dbReference>
<feature type="binding site" evidence="6">
    <location>
        <position position="77"/>
    </location>
    <ligand>
        <name>GTP</name>
        <dbReference type="ChEBI" id="CHEBI:37565"/>
    </ligand>
</feature>
<evidence type="ECO:0000256" key="1">
    <source>
        <dbReference type="ARBA" id="ARBA00010290"/>
    </source>
</evidence>
<dbReference type="SMART" id="SM00177">
    <property type="entry name" value="ARF"/>
    <property type="match status" value="1"/>
</dbReference>
<dbReference type="GO" id="GO:0046872">
    <property type="term" value="F:metal ion binding"/>
    <property type="evidence" value="ECO:0007669"/>
    <property type="project" value="UniProtKB-KW"/>
</dbReference>
<dbReference type="AlphaFoldDB" id="A0A5B8N0E2"/>
<keyword evidence="9" id="KW-1185">Reference proteome</keyword>
<name>A0A5B8N0E2_9CHLO</name>
<dbReference type="PROSITE" id="PS51419">
    <property type="entry name" value="RAB"/>
    <property type="match status" value="1"/>
</dbReference>
<dbReference type="GO" id="GO:0005794">
    <property type="term" value="C:Golgi apparatus"/>
    <property type="evidence" value="ECO:0007669"/>
    <property type="project" value="TreeGrafter"/>
</dbReference>
<dbReference type="GO" id="GO:0005525">
    <property type="term" value="F:GTP binding"/>
    <property type="evidence" value="ECO:0007669"/>
    <property type="project" value="UniProtKB-KW"/>
</dbReference>
<dbReference type="NCBIfam" id="TIGR00231">
    <property type="entry name" value="small_GTP"/>
    <property type="match status" value="1"/>
</dbReference>
<dbReference type="InterPro" id="IPR024156">
    <property type="entry name" value="Small_GTPase_ARF"/>
</dbReference>
<accession>A0A5B8N0E2</accession>
<sequence>MFSLLYGFWQKMFERVEYRVLILGVDQVGKTTVLERIKVDYKIAASFRPSTILPTVGLNIARVEDPACRLVFWDLGGQAGLRSIWDKYYREADSVLFVVDCSEEDRLAESMEVMEECLSNNDLVGVPVLVFANKQDLVNTGKATTFSMETLGSRIMERGLFESHSIHHVTGGSAYEGFGVKEGVQWLIKTMKTNQIKV</sequence>